<evidence type="ECO:0000313" key="2">
    <source>
        <dbReference type="EMBL" id="KAF9728597.1"/>
    </source>
</evidence>
<reference evidence="2" key="1">
    <citation type="journal article" date="2020" name="Mol. Plant Microbe Interact.">
        <title>Genome Sequence of the Biocontrol Agent Coniothyrium minitans strain Conio (IMI 134523).</title>
        <authorList>
            <person name="Patel D."/>
            <person name="Shittu T.A."/>
            <person name="Baroncelli R."/>
            <person name="Muthumeenakshi S."/>
            <person name="Osborne T.H."/>
            <person name="Janganan T.K."/>
            <person name="Sreenivasaprasad S."/>
        </authorList>
    </citation>
    <scope>NUCLEOTIDE SEQUENCE</scope>
    <source>
        <strain evidence="2">Conio</strain>
    </source>
</reference>
<comment type="caution">
    <text evidence="2">The sequence shown here is derived from an EMBL/GenBank/DDBJ whole genome shotgun (WGS) entry which is preliminary data.</text>
</comment>
<dbReference type="EMBL" id="WJXW01000019">
    <property type="protein sequence ID" value="KAF9728597.1"/>
    <property type="molecule type" value="Genomic_DNA"/>
</dbReference>
<dbReference type="AlphaFoldDB" id="A0A9P6G3V3"/>
<feature type="region of interest" description="Disordered" evidence="1">
    <location>
        <begin position="1"/>
        <end position="22"/>
    </location>
</feature>
<protein>
    <submittedName>
        <fullName evidence="2">Uncharacterized protein</fullName>
    </submittedName>
</protein>
<feature type="region of interest" description="Disordered" evidence="1">
    <location>
        <begin position="301"/>
        <end position="323"/>
    </location>
</feature>
<evidence type="ECO:0000313" key="3">
    <source>
        <dbReference type="Proteomes" id="UP000756921"/>
    </source>
</evidence>
<feature type="region of interest" description="Disordered" evidence="1">
    <location>
        <begin position="214"/>
        <end position="234"/>
    </location>
</feature>
<accession>A0A9P6G3V3</accession>
<evidence type="ECO:0000256" key="1">
    <source>
        <dbReference type="SAM" id="MobiDB-lite"/>
    </source>
</evidence>
<gene>
    <name evidence="2" type="ORF">PMIN01_13425</name>
</gene>
<organism evidence="2 3">
    <name type="scientific">Paraphaeosphaeria minitans</name>
    <dbReference type="NCBI Taxonomy" id="565426"/>
    <lineage>
        <taxon>Eukaryota</taxon>
        <taxon>Fungi</taxon>
        <taxon>Dikarya</taxon>
        <taxon>Ascomycota</taxon>
        <taxon>Pezizomycotina</taxon>
        <taxon>Dothideomycetes</taxon>
        <taxon>Pleosporomycetidae</taxon>
        <taxon>Pleosporales</taxon>
        <taxon>Massarineae</taxon>
        <taxon>Didymosphaeriaceae</taxon>
        <taxon>Paraphaeosphaeria</taxon>
    </lineage>
</organism>
<sequence>MASRLGDFPEELQPEDVAQQSILPPQQKDEAEAIWLQQVEEATNIKAITLRGEIARKYWVDRVDLHSHPPPSPKRLNTYAVYIIAQYRASSLEGEEVISSFAEDFNDWKERTFDEISRAARRELIAFLTKEGFVATDSTTKDTHAKKLFKLSQLDYKLQTLRTMTPQPQPEPLRTIPTMQPTPSAGNAYTHGAQLGPIPIHVQAYILDFEGEPEEEDYHTKEEEDEKDQWSDEEEAQKATSYLTSTAYLHRTTGSDPSIPACRDPAPSIALLNTPPSVCAQDTCLERALSRDATLLPCEGVQTGPLPHSDTAPTSQPVLMGEG</sequence>
<dbReference type="Proteomes" id="UP000756921">
    <property type="component" value="Unassembled WGS sequence"/>
</dbReference>
<keyword evidence="3" id="KW-1185">Reference proteome</keyword>
<name>A0A9P6G3V3_9PLEO</name>
<proteinExistence type="predicted"/>